<evidence type="ECO:0000313" key="2">
    <source>
        <dbReference type="Proteomes" id="UP000777265"/>
    </source>
</evidence>
<organism evidence="1 2">
    <name type="scientific">Syntrophorhabdus aromaticivorans</name>
    <dbReference type="NCBI Taxonomy" id="328301"/>
    <lineage>
        <taxon>Bacteria</taxon>
        <taxon>Pseudomonadati</taxon>
        <taxon>Thermodesulfobacteriota</taxon>
        <taxon>Syntrophorhabdia</taxon>
        <taxon>Syntrophorhabdales</taxon>
        <taxon>Syntrophorhabdaceae</taxon>
        <taxon>Syntrophorhabdus</taxon>
    </lineage>
</organism>
<reference evidence="1" key="2">
    <citation type="submission" date="2020-01" db="EMBL/GenBank/DDBJ databases">
        <authorList>
            <person name="Campanaro S."/>
        </authorList>
    </citation>
    <scope>NUCLEOTIDE SEQUENCE</scope>
    <source>
        <strain evidence="1">AS06rmzACSIP_7</strain>
    </source>
</reference>
<gene>
    <name evidence="1" type="ORF">GXY80_05555</name>
</gene>
<dbReference type="AlphaFoldDB" id="A0A971S0C2"/>
<dbReference type="EMBL" id="JAAYEE010000095">
    <property type="protein sequence ID" value="NLW34936.1"/>
    <property type="molecule type" value="Genomic_DNA"/>
</dbReference>
<protein>
    <submittedName>
        <fullName evidence="1">Uncharacterized protein</fullName>
    </submittedName>
</protein>
<comment type="caution">
    <text evidence="1">The sequence shown here is derived from an EMBL/GenBank/DDBJ whole genome shotgun (WGS) entry which is preliminary data.</text>
</comment>
<name>A0A971S0C2_9BACT</name>
<proteinExistence type="predicted"/>
<accession>A0A971S0C2</accession>
<evidence type="ECO:0000313" key="1">
    <source>
        <dbReference type="EMBL" id="NLW34936.1"/>
    </source>
</evidence>
<reference evidence="1" key="1">
    <citation type="journal article" date="2020" name="Biotechnol. Biofuels">
        <title>New insights from the biogas microbiome by comprehensive genome-resolved metagenomics of nearly 1600 species originating from multiple anaerobic digesters.</title>
        <authorList>
            <person name="Campanaro S."/>
            <person name="Treu L."/>
            <person name="Rodriguez-R L.M."/>
            <person name="Kovalovszki A."/>
            <person name="Ziels R.M."/>
            <person name="Maus I."/>
            <person name="Zhu X."/>
            <person name="Kougias P.G."/>
            <person name="Basile A."/>
            <person name="Luo G."/>
            <person name="Schluter A."/>
            <person name="Konstantinidis K.T."/>
            <person name="Angelidaki I."/>
        </authorList>
    </citation>
    <scope>NUCLEOTIDE SEQUENCE</scope>
    <source>
        <strain evidence="1">AS06rmzACSIP_7</strain>
    </source>
</reference>
<dbReference type="Proteomes" id="UP000777265">
    <property type="component" value="Unassembled WGS sequence"/>
</dbReference>
<sequence>MEQGVAGLTFSEEELFRMAETKIKRARDEVGLLMEKGIVKQYKGQDMKEVCGDAKASGPCPPIIMSRRFL</sequence>